<protein>
    <submittedName>
        <fullName evidence="2">3-demethylubiquinone-9 3-methyltransferase (Glyoxalase superfamily)</fullName>
    </submittedName>
</protein>
<dbReference type="Gene3D" id="3.10.180.10">
    <property type="entry name" value="2,3-Dihydroxybiphenyl 1,2-Dioxygenase, domain 1"/>
    <property type="match status" value="2"/>
</dbReference>
<gene>
    <name evidence="2" type="ORF">J2Y69_003449</name>
</gene>
<dbReference type="RefSeq" id="WP_310023007.1">
    <property type="nucleotide sequence ID" value="NZ_JAVDUM010000018.1"/>
</dbReference>
<feature type="domain" description="PhnB-like" evidence="1">
    <location>
        <begin position="4"/>
        <end position="140"/>
    </location>
</feature>
<dbReference type="CDD" id="cd06588">
    <property type="entry name" value="PhnB_like"/>
    <property type="match status" value="2"/>
</dbReference>
<reference evidence="2 3" key="1">
    <citation type="submission" date="2023-07" db="EMBL/GenBank/DDBJ databases">
        <title>Sorghum-associated microbial communities from plants grown in Nebraska, USA.</title>
        <authorList>
            <person name="Schachtman D."/>
        </authorList>
    </citation>
    <scope>NUCLEOTIDE SEQUENCE [LARGE SCALE GENOMIC DNA]</scope>
    <source>
        <strain evidence="2 3">2980</strain>
    </source>
</reference>
<sequence length="306" mass="33427">MTAQRIIPNIWCDRNAEEAGAFYASVFGGSSSVVGRYPEEGLPDFQKDFAGKAVTVDVEIEGFQITLINAGSEFRPNPTISFLLNVDPRRFGGEGAARARIDEIWGRLSEGGTAMMRLTSYPHSAYYGWIEDRFGVSWQLMLTEASDETSPDEEPAPFIVPDLLFVGPAQSRAREAIDFYTGLFPDSGAGMTVGYPAAQGPANAGDVMFAEFRLAGQPFAAMDSAAEMSTRFDCGVSLEVRCDDQAEIDRLWDALSTVPEAEACGWCADRFGVSWQIVPSNMGELMARPGAYGHMMQMKKLIIADF</sequence>
<dbReference type="Pfam" id="PF06983">
    <property type="entry name" value="3-dmu-9_3-mt"/>
    <property type="match status" value="2"/>
</dbReference>
<dbReference type="Proteomes" id="UP001259347">
    <property type="component" value="Unassembled WGS sequence"/>
</dbReference>
<dbReference type="PANTHER" id="PTHR33990">
    <property type="entry name" value="PROTEIN YJDN-RELATED"/>
    <property type="match status" value="1"/>
</dbReference>
<evidence type="ECO:0000259" key="1">
    <source>
        <dbReference type="Pfam" id="PF06983"/>
    </source>
</evidence>
<name>A0ABU1SIJ0_9MICO</name>
<keyword evidence="3" id="KW-1185">Reference proteome</keyword>
<evidence type="ECO:0000313" key="3">
    <source>
        <dbReference type="Proteomes" id="UP001259347"/>
    </source>
</evidence>
<dbReference type="InterPro" id="IPR028973">
    <property type="entry name" value="PhnB-like"/>
</dbReference>
<dbReference type="EMBL" id="JAVDUM010000018">
    <property type="protein sequence ID" value="MDR6868823.1"/>
    <property type="molecule type" value="Genomic_DNA"/>
</dbReference>
<organism evidence="2 3">
    <name type="scientific">Microbacterium resistens</name>
    <dbReference type="NCBI Taxonomy" id="156977"/>
    <lineage>
        <taxon>Bacteria</taxon>
        <taxon>Bacillati</taxon>
        <taxon>Actinomycetota</taxon>
        <taxon>Actinomycetes</taxon>
        <taxon>Micrococcales</taxon>
        <taxon>Microbacteriaceae</taxon>
        <taxon>Microbacterium</taxon>
    </lineage>
</organism>
<accession>A0ABU1SIJ0</accession>
<feature type="domain" description="PhnB-like" evidence="1">
    <location>
        <begin position="159"/>
        <end position="278"/>
    </location>
</feature>
<dbReference type="SUPFAM" id="SSF54593">
    <property type="entry name" value="Glyoxalase/Bleomycin resistance protein/Dihydroxybiphenyl dioxygenase"/>
    <property type="match status" value="2"/>
</dbReference>
<evidence type="ECO:0000313" key="2">
    <source>
        <dbReference type="EMBL" id="MDR6868823.1"/>
    </source>
</evidence>
<dbReference type="InterPro" id="IPR029068">
    <property type="entry name" value="Glyas_Bleomycin-R_OHBP_Dase"/>
</dbReference>
<comment type="caution">
    <text evidence="2">The sequence shown here is derived from an EMBL/GenBank/DDBJ whole genome shotgun (WGS) entry which is preliminary data.</text>
</comment>
<proteinExistence type="predicted"/>